<proteinExistence type="predicted"/>
<dbReference type="Pfam" id="PF00672">
    <property type="entry name" value="HAMP"/>
    <property type="match status" value="1"/>
</dbReference>
<dbReference type="AlphaFoldDB" id="A0A1E7L8J0"/>
<dbReference type="InterPro" id="IPR003660">
    <property type="entry name" value="HAMP_dom"/>
</dbReference>
<evidence type="ECO:0000256" key="7">
    <source>
        <dbReference type="ARBA" id="ARBA00022777"/>
    </source>
</evidence>
<dbReference type="CDD" id="cd00082">
    <property type="entry name" value="HisKA"/>
    <property type="match status" value="1"/>
</dbReference>
<dbReference type="SUPFAM" id="SSF55874">
    <property type="entry name" value="ATPase domain of HSP90 chaperone/DNA topoisomerase II/histidine kinase"/>
    <property type="match status" value="1"/>
</dbReference>
<dbReference type="Gene3D" id="1.10.287.130">
    <property type="match status" value="1"/>
</dbReference>
<dbReference type="InterPro" id="IPR005467">
    <property type="entry name" value="His_kinase_dom"/>
</dbReference>
<evidence type="ECO:0000256" key="3">
    <source>
        <dbReference type="ARBA" id="ARBA00012438"/>
    </source>
</evidence>
<dbReference type="PATRIC" id="fig|518642.10.peg.1536"/>
<feature type="region of interest" description="Disordered" evidence="10">
    <location>
        <begin position="55"/>
        <end position="75"/>
    </location>
</feature>
<evidence type="ECO:0000256" key="4">
    <source>
        <dbReference type="ARBA" id="ARBA00022553"/>
    </source>
</evidence>
<keyword evidence="4" id="KW-0597">Phosphoprotein</keyword>
<accession>A0A1E7L8J0</accession>
<keyword evidence="8" id="KW-1133">Transmembrane helix</keyword>
<evidence type="ECO:0000256" key="9">
    <source>
        <dbReference type="ARBA" id="ARBA00023012"/>
    </source>
</evidence>
<evidence type="ECO:0000313" key="13">
    <source>
        <dbReference type="EMBL" id="OEV12527.1"/>
    </source>
</evidence>
<dbReference type="RefSeq" id="WP_070016052.1">
    <property type="nucleotide sequence ID" value="NZ_LJGW01000135.1"/>
</dbReference>
<reference evidence="13 14" key="1">
    <citation type="journal article" date="2016" name="Front. Microbiol.">
        <title>Comparative Genomics Analysis of Streptomyces Species Reveals Their Adaptation to the Marine Environment and Their Diversity at the Genomic Level.</title>
        <authorList>
            <person name="Tian X."/>
            <person name="Zhang Z."/>
            <person name="Yang T."/>
            <person name="Chen M."/>
            <person name="Li J."/>
            <person name="Chen F."/>
            <person name="Yang J."/>
            <person name="Li W."/>
            <person name="Zhang B."/>
            <person name="Zhang Z."/>
            <person name="Wu J."/>
            <person name="Zhang C."/>
            <person name="Long L."/>
            <person name="Xiao J."/>
        </authorList>
    </citation>
    <scope>NUCLEOTIDE SEQUENCE [LARGE SCALE GENOMIC DNA]</scope>
    <source>
        <strain evidence="13 14">SCSIO 10429</strain>
    </source>
</reference>
<evidence type="ECO:0000259" key="12">
    <source>
        <dbReference type="PROSITE" id="PS50885"/>
    </source>
</evidence>
<comment type="subcellular location">
    <subcellularLocation>
        <location evidence="2">Cell membrane</location>
    </subcellularLocation>
</comment>
<feature type="domain" description="Histidine kinase" evidence="11">
    <location>
        <begin position="273"/>
        <end position="468"/>
    </location>
</feature>
<keyword evidence="9" id="KW-0902">Two-component regulatory system</keyword>
<comment type="caution">
    <text evidence="13">The sequence shown here is derived from an EMBL/GenBank/DDBJ whole genome shotgun (WGS) entry which is preliminary data.</text>
</comment>
<dbReference type="Proteomes" id="UP000176005">
    <property type="component" value="Unassembled WGS sequence"/>
</dbReference>
<evidence type="ECO:0000256" key="10">
    <source>
        <dbReference type="SAM" id="MobiDB-lite"/>
    </source>
</evidence>
<dbReference type="InterPro" id="IPR050428">
    <property type="entry name" value="TCS_sensor_his_kinase"/>
</dbReference>
<dbReference type="Gene3D" id="3.30.565.10">
    <property type="entry name" value="Histidine kinase-like ATPase, C-terminal domain"/>
    <property type="match status" value="1"/>
</dbReference>
<dbReference type="InterPro" id="IPR036097">
    <property type="entry name" value="HisK_dim/P_sf"/>
</dbReference>
<dbReference type="SMART" id="SM00388">
    <property type="entry name" value="HisKA"/>
    <property type="match status" value="1"/>
</dbReference>
<dbReference type="SMART" id="SM00387">
    <property type="entry name" value="HATPase_c"/>
    <property type="match status" value="1"/>
</dbReference>
<evidence type="ECO:0000256" key="2">
    <source>
        <dbReference type="ARBA" id="ARBA00004236"/>
    </source>
</evidence>
<keyword evidence="8" id="KW-0472">Membrane</keyword>
<evidence type="ECO:0000256" key="8">
    <source>
        <dbReference type="ARBA" id="ARBA00022989"/>
    </source>
</evidence>
<evidence type="ECO:0000256" key="1">
    <source>
        <dbReference type="ARBA" id="ARBA00000085"/>
    </source>
</evidence>
<name>A0A1E7L8J0_9ACTN</name>
<dbReference type="PANTHER" id="PTHR45436">
    <property type="entry name" value="SENSOR HISTIDINE KINASE YKOH"/>
    <property type="match status" value="1"/>
</dbReference>
<dbReference type="EC" id="2.7.13.3" evidence="3"/>
<keyword evidence="7" id="KW-0418">Kinase</keyword>
<evidence type="ECO:0000259" key="11">
    <source>
        <dbReference type="PROSITE" id="PS50109"/>
    </source>
</evidence>
<feature type="domain" description="HAMP" evidence="12">
    <location>
        <begin position="213"/>
        <end position="265"/>
    </location>
</feature>
<evidence type="ECO:0000256" key="5">
    <source>
        <dbReference type="ARBA" id="ARBA00022679"/>
    </source>
</evidence>
<dbReference type="GO" id="GO:0005886">
    <property type="term" value="C:plasma membrane"/>
    <property type="evidence" value="ECO:0007669"/>
    <property type="project" value="UniProtKB-SubCell"/>
</dbReference>
<evidence type="ECO:0000313" key="14">
    <source>
        <dbReference type="Proteomes" id="UP000176005"/>
    </source>
</evidence>
<dbReference type="SUPFAM" id="SSF47384">
    <property type="entry name" value="Homodimeric domain of signal transducing histidine kinase"/>
    <property type="match status" value="1"/>
</dbReference>
<dbReference type="InterPro" id="IPR003594">
    <property type="entry name" value="HATPase_dom"/>
</dbReference>
<dbReference type="PROSITE" id="PS50885">
    <property type="entry name" value="HAMP"/>
    <property type="match status" value="1"/>
</dbReference>
<keyword evidence="14" id="KW-1185">Reference proteome</keyword>
<dbReference type="PROSITE" id="PS50109">
    <property type="entry name" value="HIS_KIN"/>
    <property type="match status" value="1"/>
</dbReference>
<feature type="region of interest" description="Disordered" evidence="10">
    <location>
        <begin position="146"/>
        <end position="167"/>
    </location>
</feature>
<dbReference type="PANTHER" id="PTHR45436:SF5">
    <property type="entry name" value="SENSOR HISTIDINE KINASE TRCS"/>
    <property type="match status" value="1"/>
</dbReference>
<dbReference type="SMART" id="SM00304">
    <property type="entry name" value="HAMP"/>
    <property type="match status" value="1"/>
</dbReference>
<keyword evidence="5" id="KW-0808">Transferase</keyword>
<dbReference type="InterPro" id="IPR036890">
    <property type="entry name" value="HATPase_C_sf"/>
</dbReference>
<dbReference type="InterPro" id="IPR003661">
    <property type="entry name" value="HisK_dim/P_dom"/>
</dbReference>
<protein>
    <recommendedName>
        <fullName evidence="3">histidine kinase</fullName>
        <ecNumber evidence="3">2.7.13.3</ecNumber>
    </recommendedName>
</protein>
<dbReference type="CDD" id="cd06225">
    <property type="entry name" value="HAMP"/>
    <property type="match status" value="1"/>
</dbReference>
<feature type="region of interest" description="Disordered" evidence="10">
    <location>
        <begin position="409"/>
        <end position="431"/>
    </location>
</feature>
<sequence length="468" mass="48034">MRRQLLLLIGVTTALVLTALLIPLGLLARSHAEDQAMTDAVERAQSVAAVVGGALGGSGNEEGTGDGGASGAATEHARRVVRGVLDGLNSRGEPRTSVVLPDGEVLGPRPYRTSGAALRLARTGRAFTHAPEGGGRVVMVPVLGSAPAAPQGQGRDRDGNRDPSGTAGTATVVRVAVSQEQLRAGVLPSWLALGGLGAALTLLGLAFADRLAAHLVRSTRRLAGVADRLATGDLTARAEPSGPHELRLVGARLNELGERIGALLGAERERAADLAHRLRTPVAALRLEAEGLHDDQAARRVAAGVLALERSVDEVIRTARRAAAETGGRQSDLAAVARERTEFWTPLAEDQSRTVTAAIPPEPVYVKVSADDLSAVLDALIGNVLDHTAEGVALRVTVGTDGVLTVEDDGPGFPDAEAPARGESGTGSTGLGLDIARRTAEESGGGVELGAAEGVWGGARVRCRFGTV</sequence>
<feature type="compositionally biased region" description="Gly residues" evidence="10">
    <location>
        <begin position="55"/>
        <end position="70"/>
    </location>
</feature>
<comment type="catalytic activity">
    <reaction evidence="1">
        <text>ATP + protein L-histidine = ADP + protein N-phospho-L-histidine.</text>
        <dbReference type="EC" id="2.7.13.3"/>
    </reaction>
</comment>
<dbReference type="Pfam" id="PF02518">
    <property type="entry name" value="HATPase_c"/>
    <property type="match status" value="1"/>
</dbReference>
<dbReference type="GO" id="GO:0000155">
    <property type="term" value="F:phosphorelay sensor kinase activity"/>
    <property type="evidence" value="ECO:0007669"/>
    <property type="project" value="InterPro"/>
</dbReference>
<keyword evidence="6" id="KW-0812">Transmembrane</keyword>
<evidence type="ECO:0000256" key="6">
    <source>
        <dbReference type="ARBA" id="ARBA00022692"/>
    </source>
</evidence>
<organism evidence="13 14">
    <name type="scientific">Streptomyces nanshensis</name>
    <dbReference type="NCBI Taxonomy" id="518642"/>
    <lineage>
        <taxon>Bacteria</taxon>
        <taxon>Bacillati</taxon>
        <taxon>Actinomycetota</taxon>
        <taxon>Actinomycetes</taxon>
        <taxon>Kitasatosporales</taxon>
        <taxon>Streptomycetaceae</taxon>
        <taxon>Streptomyces</taxon>
    </lineage>
</organism>
<gene>
    <name evidence="13" type="ORF">AN218_07895</name>
</gene>
<dbReference type="EMBL" id="LJGW01000135">
    <property type="protein sequence ID" value="OEV12527.1"/>
    <property type="molecule type" value="Genomic_DNA"/>
</dbReference>